<evidence type="ECO:0000313" key="2">
    <source>
        <dbReference type="Proteomes" id="UP001165986"/>
    </source>
</evidence>
<name>A0AA40VSE6_9NOST</name>
<dbReference type="AlphaFoldDB" id="A0AA40VSE6"/>
<keyword evidence="2" id="KW-1185">Reference proteome</keyword>
<dbReference type="EMBL" id="VJXY01000021">
    <property type="protein sequence ID" value="MBD6617912.1"/>
    <property type="molecule type" value="Genomic_DNA"/>
</dbReference>
<protein>
    <submittedName>
        <fullName evidence="1">Uncharacterized protein</fullName>
    </submittedName>
</protein>
<gene>
    <name evidence="1" type="ORF">FNW02_19310</name>
</gene>
<organism evidence="1 2">
    <name type="scientific">Komarekiella delphini-convector SJRDD-AB1</name>
    <dbReference type="NCBI Taxonomy" id="2593771"/>
    <lineage>
        <taxon>Bacteria</taxon>
        <taxon>Bacillati</taxon>
        <taxon>Cyanobacteriota</taxon>
        <taxon>Cyanophyceae</taxon>
        <taxon>Nostocales</taxon>
        <taxon>Nostocaceae</taxon>
        <taxon>Komarekiella</taxon>
        <taxon>Komarekiella delphini-convector</taxon>
    </lineage>
</organism>
<dbReference type="RefSeq" id="WP_191759129.1">
    <property type="nucleotide sequence ID" value="NZ_VJXY01000021.1"/>
</dbReference>
<proteinExistence type="predicted"/>
<dbReference type="Proteomes" id="UP001165986">
    <property type="component" value="Unassembled WGS sequence"/>
</dbReference>
<comment type="caution">
    <text evidence="1">The sequence shown here is derived from an EMBL/GenBank/DDBJ whole genome shotgun (WGS) entry which is preliminary data.</text>
</comment>
<evidence type="ECO:0000313" key="1">
    <source>
        <dbReference type="EMBL" id="MBD6617912.1"/>
    </source>
</evidence>
<sequence>MQRRCERNRKRSKRRDIYCPYHSCYIDSVSQKYQLFANQPGQLQQRGISRRNALILVSNQSSVPLEGEWLEAFWCDECQQTRWYHVHRCDERTYKLSLAPRELWQQVTGVINPEGNPSVGEFTRRQARLLGYKSIQDFHLLGQN</sequence>
<reference evidence="1" key="1">
    <citation type="submission" date="2019-07" db="EMBL/GenBank/DDBJ databases">
        <title>Toxilogical consequences of a new and cryptic species of cyanobacteria (Komarekiella delphini-convector) recovered from the epidermis of a bottlenose dolphin and 1500 ft. in the air.</title>
        <authorList>
            <person name="Brown A.O."/>
            <person name="Dvorak P."/>
            <person name="Villanueva C.D."/>
            <person name="Foss A.J."/>
            <person name="Garvey A.D."/>
            <person name="Gibson Q.A."/>
            <person name="Johansen J.R."/>
            <person name="Casamatta D.A."/>
        </authorList>
    </citation>
    <scope>NUCLEOTIDE SEQUENCE</scope>
    <source>
        <strain evidence="1">SJRDD-AB1</strain>
    </source>
</reference>
<accession>A0AA40VSE6</accession>